<dbReference type="SMART" id="SM01058">
    <property type="entry name" value="CarD_TRCF"/>
    <property type="match status" value="1"/>
</dbReference>
<comment type="function">
    <text evidence="9">Couples transcription and DNA repair by recognizing RNA polymerase (RNAP) stalled at DNA lesions. Mediates ATP-dependent release of RNAP and its truncated transcript from the DNA, and recruitment of nucleotide excision repair machinery to the damaged site.</text>
</comment>
<keyword evidence="8 9" id="KW-0234">DNA repair</keyword>
<dbReference type="Pfam" id="PF00270">
    <property type="entry name" value="DEAD"/>
    <property type="match status" value="1"/>
</dbReference>
<dbReference type="HAMAP" id="MF_00969">
    <property type="entry name" value="TRCF"/>
    <property type="match status" value="1"/>
</dbReference>
<dbReference type="InterPro" id="IPR036101">
    <property type="entry name" value="CarD-like/TRCF_RID_sf"/>
</dbReference>
<dbReference type="CDD" id="cd17991">
    <property type="entry name" value="DEXHc_TRCF"/>
    <property type="match status" value="1"/>
</dbReference>
<dbReference type="Pfam" id="PF00271">
    <property type="entry name" value="Helicase_C"/>
    <property type="match status" value="1"/>
</dbReference>
<dbReference type="EMBL" id="CP121689">
    <property type="protein sequence ID" value="WZL76144.1"/>
    <property type="molecule type" value="Genomic_DNA"/>
</dbReference>
<accession>A0ABZ2YE82</accession>
<dbReference type="Gene3D" id="3.90.1150.50">
    <property type="entry name" value="Transcription-repair-coupling factor, D7 domain"/>
    <property type="match status" value="1"/>
</dbReference>
<dbReference type="SUPFAM" id="SSF143517">
    <property type="entry name" value="TRCF domain-like"/>
    <property type="match status" value="1"/>
</dbReference>
<comment type="similarity">
    <text evidence="9">In the N-terminal section; belongs to the UvrB family.</text>
</comment>
<evidence type="ECO:0000256" key="7">
    <source>
        <dbReference type="ARBA" id="ARBA00023125"/>
    </source>
</evidence>
<evidence type="ECO:0000259" key="11">
    <source>
        <dbReference type="PROSITE" id="PS51194"/>
    </source>
</evidence>
<dbReference type="Gene3D" id="3.40.50.300">
    <property type="entry name" value="P-loop containing nucleotide triphosphate hydrolases"/>
    <property type="match status" value="2"/>
</dbReference>
<comment type="subcellular location">
    <subcellularLocation>
        <location evidence="9">Cytoplasm</location>
    </subcellularLocation>
</comment>
<dbReference type="SUPFAM" id="SSF141259">
    <property type="entry name" value="CarD-like"/>
    <property type="match status" value="1"/>
</dbReference>
<protein>
    <recommendedName>
        <fullName evidence="9">Transcription-repair-coupling factor</fullName>
        <shortName evidence="9">TRCF</shortName>
        <ecNumber evidence="9">3.6.4.-</ecNumber>
    </recommendedName>
</protein>
<dbReference type="PROSITE" id="PS51194">
    <property type="entry name" value="HELICASE_CTER"/>
    <property type="match status" value="1"/>
</dbReference>
<keyword evidence="2 9" id="KW-0547">Nucleotide-binding</keyword>
<evidence type="ECO:0000256" key="2">
    <source>
        <dbReference type="ARBA" id="ARBA00022741"/>
    </source>
</evidence>
<keyword evidence="1 9" id="KW-0963">Cytoplasm</keyword>
<evidence type="ECO:0000259" key="10">
    <source>
        <dbReference type="PROSITE" id="PS51192"/>
    </source>
</evidence>
<dbReference type="Pfam" id="PF17757">
    <property type="entry name" value="UvrB_inter"/>
    <property type="match status" value="1"/>
</dbReference>
<organism evidence="12 13">
    <name type="scientific">Thermatribacter velox</name>
    <dbReference type="NCBI Taxonomy" id="3039681"/>
    <lineage>
        <taxon>Bacteria</taxon>
        <taxon>Pseudomonadati</taxon>
        <taxon>Atribacterota</taxon>
        <taxon>Atribacteria</taxon>
        <taxon>Atribacterales</taxon>
        <taxon>Thermatribacteraceae</taxon>
        <taxon>Thermatribacter</taxon>
    </lineage>
</organism>
<dbReference type="InterPro" id="IPR001650">
    <property type="entry name" value="Helicase_C-like"/>
</dbReference>
<evidence type="ECO:0000256" key="9">
    <source>
        <dbReference type="HAMAP-Rule" id="MF_00969"/>
    </source>
</evidence>
<dbReference type="InterPro" id="IPR004576">
    <property type="entry name" value="Mfd"/>
</dbReference>
<dbReference type="InterPro" id="IPR047112">
    <property type="entry name" value="RecG/Mfd"/>
</dbReference>
<keyword evidence="7 9" id="KW-0238">DNA-binding</keyword>
<dbReference type="InterPro" id="IPR011545">
    <property type="entry name" value="DEAD/DEAH_box_helicase_dom"/>
</dbReference>
<dbReference type="PROSITE" id="PS51192">
    <property type="entry name" value="HELICASE_ATP_BIND_1"/>
    <property type="match status" value="1"/>
</dbReference>
<dbReference type="Pfam" id="PF02559">
    <property type="entry name" value="CarD_TRCF_RID"/>
    <property type="match status" value="1"/>
</dbReference>
<keyword evidence="4 9" id="KW-0378">Hydrolase</keyword>
<proteinExistence type="inferred from homology"/>
<evidence type="ECO:0000313" key="13">
    <source>
        <dbReference type="Proteomes" id="UP001461341"/>
    </source>
</evidence>
<dbReference type="Gene3D" id="2.40.10.170">
    <property type="match status" value="1"/>
</dbReference>
<comment type="similarity">
    <text evidence="9">In the C-terminal section; belongs to the helicase family. RecG subfamily.</text>
</comment>
<reference evidence="12 13" key="1">
    <citation type="submission" date="2023-03" db="EMBL/GenBank/DDBJ databases">
        <title>Novel Species.</title>
        <authorList>
            <person name="Ma S."/>
        </authorList>
    </citation>
    <scope>NUCLEOTIDE SEQUENCE [LARGE SCALE GENOMIC DNA]</scope>
    <source>
        <strain evidence="12 13">B11</strain>
    </source>
</reference>
<evidence type="ECO:0000256" key="6">
    <source>
        <dbReference type="ARBA" id="ARBA00022840"/>
    </source>
</evidence>
<evidence type="ECO:0000256" key="8">
    <source>
        <dbReference type="ARBA" id="ARBA00023204"/>
    </source>
</evidence>
<name>A0ABZ2YE82_9BACT</name>
<gene>
    <name evidence="9 12" type="primary">mfd</name>
    <name evidence="12" type="ORF">QBE54_11330</name>
</gene>
<dbReference type="InterPro" id="IPR027417">
    <property type="entry name" value="P-loop_NTPase"/>
</dbReference>
<dbReference type="RefSeq" id="WP_369018302.1">
    <property type="nucleotide sequence ID" value="NZ_CP121689.1"/>
</dbReference>
<dbReference type="InterPro" id="IPR037235">
    <property type="entry name" value="TRCF-like_C_D7"/>
</dbReference>
<dbReference type="Proteomes" id="UP001461341">
    <property type="component" value="Chromosome"/>
</dbReference>
<dbReference type="SMART" id="SM00487">
    <property type="entry name" value="DEXDc"/>
    <property type="match status" value="1"/>
</dbReference>
<keyword evidence="6 9" id="KW-0067">ATP-binding</keyword>
<dbReference type="InterPro" id="IPR003711">
    <property type="entry name" value="CarD-like/TRCF_RID"/>
</dbReference>
<dbReference type="PANTHER" id="PTHR47964">
    <property type="entry name" value="ATP-DEPENDENT DNA HELICASE HOMOLOG RECG, CHLOROPLASTIC"/>
    <property type="match status" value="1"/>
</dbReference>
<feature type="domain" description="Helicase C-terminal" evidence="11">
    <location>
        <begin position="697"/>
        <end position="849"/>
    </location>
</feature>
<dbReference type="NCBIfam" id="TIGR00580">
    <property type="entry name" value="mfd"/>
    <property type="match status" value="1"/>
</dbReference>
<keyword evidence="3 9" id="KW-0227">DNA damage</keyword>
<dbReference type="Gene3D" id="3.30.2060.10">
    <property type="entry name" value="Penicillin-binding protein 1b domain"/>
    <property type="match status" value="1"/>
</dbReference>
<dbReference type="Pfam" id="PF03461">
    <property type="entry name" value="TRCF"/>
    <property type="match status" value="1"/>
</dbReference>
<dbReference type="SMART" id="SM00982">
    <property type="entry name" value="TRCF"/>
    <property type="match status" value="1"/>
</dbReference>
<evidence type="ECO:0000313" key="12">
    <source>
        <dbReference type="EMBL" id="WZL76144.1"/>
    </source>
</evidence>
<dbReference type="InterPro" id="IPR014001">
    <property type="entry name" value="Helicase_ATP-bd"/>
</dbReference>
<evidence type="ECO:0000256" key="4">
    <source>
        <dbReference type="ARBA" id="ARBA00022801"/>
    </source>
</evidence>
<evidence type="ECO:0000256" key="3">
    <source>
        <dbReference type="ARBA" id="ARBA00022763"/>
    </source>
</evidence>
<dbReference type="EC" id="3.6.4.-" evidence="9"/>
<sequence length="1037" mass="119570">MDVILRLRTFLKTITQQLAQYQVIHLKSEALIRPLVALFAASWYRLPLFYVVPDRKTQNKVKILLEELSTLFFDAKASIFTFENAPRQGIILQEQLRNQKPFSIFLLKAEDLSCEIEELEFFMEHSLLLEKNREYPRTSLLEKLEKIGYQREDFVREPGSFALRGEVLDIFSPQMEHPVRTYWFANVLEKMKLFTADTQRTFSEVEQALIIPASGRFKKLLLQEVLNKVQGIIFWDDVFYEKSPLSLPYQVFSGIVPRREHRSVEILSEPLPLFSGRMERFLSYLRENAFQKVLITLPAEKLESLASILREAAIPFSSEIHAEEKIIIVPSNLPQGFSIPETGLAIFSAREILGFTYPHPSSGRATPREEGELLREIKEGDYVVHEEHGVGIFKGLKELVVEGVRRVYIEIEYAASDKLYVPVDNAHLVQKYVGGEGVRPRLQRLGSDEWSKIKERTRKQAGKIARELVELYARRILEGGHAFSPDTTWQKQLELAFPYLETPDQRKTIEEVKKDMESPKPMDRLVCGDVGFGKTEIAVRASFKAVMDGKQVALLAPTTLLSEQHYITFRERMKDFPIRIEVLNRFKSLAQQREIVEQIKKGQVDIVIGTHRLLQKDIAFKDLGLLIIDEEQRFGVFHKEKLKQLKVGVDVLTLTATPIPRTLYLSLLGIRDISCIETPPEGRKNIHTLVLPRKKEYIQQAIAQELEREGQIFYVCPRIKDLMKIAEELREMFPKINFAFAHGRMSGKELEKIMTDFYQGKIPLLLCTTIIEIGLDIPSVNTLIVDPATHFGLAQLYQLRGRIGRGNREAYAYFFYPRHLDHKARERLNALLEFTETGSGFKLALRDLEIRGAGNILGPEQHGFIQEVGFHLYSRLLEEEIARLKGEIEQLPSEFPVQISLKEEAYLPDYYIFSESERLRYYQKLLKALNEEEIAKIAEEMEDRFGKMPPPVSTLFSLTKLKYYAKITQVEEIKQEGTRIFIIGPLEALVRLQSAFRESAVATILTRYKDRAALRMPFIGTKKLAQLLEKVIRNGQT</sequence>
<feature type="domain" description="Helicase ATP-binding" evidence="10">
    <location>
        <begin position="515"/>
        <end position="676"/>
    </location>
</feature>
<dbReference type="SUPFAM" id="SSF52540">
    <property type="entry name" value="P-loop containing nucleoside triphosphate hydrolases"/>
    <property type="match status" value="3"/>
</dbReference>
<keyword evidence="5" id="KW-0347">Helicase</keyword>
<keyword evidence="13" id="KW-1185">Reference proteome</keyword>
<evidence type="ECO:0000256" key="5">
    <source>
        <dbReference type="ARBA" id="ARBA00022806"/>
    </source>
</evidence>
<dbReference type="InterPro" id="IPR005118">
    <property type="entry name" value="TRCF_C"/>
</dbReference>
<dbReference type="PANTHER" id="PTHR47964:SF1">
    <property type="entry name" value="ATP-DEPENDENT DNA HELICASE HOMOLOG RECG, CHLOROPLASTIC"/>
    <property type="match status" value="1"/>
</dbReference>
<dbReference type="InterPro" id="IPR041471">
    <property type="entry name" value="UvrB_inter"/>
</dbReference>
<evidence type="ECO:0000256" key="1">
    <source>
        <dbReference type="ARBA" id="ARBA00022490"/>
    </source>
</evidence>
<dbReference type="SMART" id="SM00490">
    <property type="entry name" value="HELICc"/>
    <property type="match status" value="1"/>
</dbReference>